<dbReference type="PANTHER" id="PTHR30437">
    <property type="entry name" value="TRANSCRIPTION ELONGATION FACTOR GREA"/>
    <property type="match status" value="1"/>
</dbReference>
<evidence type="ECO:0000256" key="8">
    <source>
        <dbReference type="SAM" id="MobiDB-lite"/>
    </source>
</evidence>
<reference evidence="11" key="1">
    <citation type="journal article" date="2020" name="mSystems">
        <title>Genome- and Community-Level Interaction Insights into Carbon Utilization and Element Cycling Functions of Hydrothermarchaeota in Hydrothermal Sediment.</title>
        <authorList>
            <person name="Zhou Z."/>
            <person name="Liu Y."/>
            <person name="Xu W."/>
            <person name="Pan J."/>
            <person name="Luo Z.H."/>
            <person name="Li M."/>
        </authorList>
    </citation>
    <scope>NUCLEOTIDE SEQUENCE [LARGE SCALE GENOMIC DNA]</scope>
    <source>
        <strain evidence="11">SpSt-1182</strain>
    </source>
</reference>
<comment type="similarity">
    <text evidence="1">Belongs to the GreA/GreB family.</text>
</comment>
<evidence type="ECO:0000256" key="4">
    <source>
        <dbReference type="ARBA" id="ARBA00023125"/>
    </source>
</evidence>
<dbReference type="GO" id="GO:0032784">
    <property type="term" value="P:regulation of DNA-templated transcription elongation"/>
    <property type="evidence" value="ECO:0007669"/>
    <property type="project" value="InterPro"/>
</dbReference>
<dbReference type="AlphaFoldDB" id="A0A7V0T6C2"/>
<dbReference type="InterPro" id="IPR036953">
    <property type="entry name" value="GreA/GreB_C_sf"/>
</dbReference>
<dbReference type="FunFam" id="1.10.287.180:FF:000001">
    <property type="entry name" value="Transcription elongation factor GreA"/>
    <property type="match status" value="1"/>
</dbReference>
<feature type="region of interest" description="Disordered" evidence="8">
    <location>
        <begin position="164"/>
        <end position="197"/>
    </location>
</feature>
<dbReference type="InterPro" id="IPR023459">
    <property type="entry name" value="Tscrpt_elong_fac_GreA/B_fam"/>
</dbReference>
<accession>A0A7V0T6C2</accession>
<dbReference type="GO" id="GO:0070063">
    <property type="term" value="F:RNA polymerase binding"/>
    <property type="evidence" value="ECO:0007669"/>
    <property type="project" value="InterPro"/>
</dbReference>
<comment type="caution">
    <text evidence="11">The sequence shown here is derived from an EMBL/GenBank/DDBJ whole genome shotgun (WGS) entry which is preliminary data.</text>
</comment>
<evidence type="ECO:0000259" key="9">
    <source>
        <dbReference type="Pfam" id="PF01272"/>
    </source>
</evidence>
<dbReference type="GO" id="GO:0003677">
    <property type="term" value="F:DNA binding"/>
    <property type="evidence" value="ECO:0007669"/>
    <property type="project" value="UniProtKB-KW"/>
</dbReference>
<proteinExistence type="inferred from homology"/>
<name>A0A7V0T6C2_UNCW3</name>
<dbReference type="Pfam" id="PF03449">
    <property type="entry name" value="GreA_GreB_N"/>
    <property type="match status" value="1"/>
</dbReference>
<feature type="domain" description="Transcription elongation factor GreA/GreB N-terminal" evidence="10">
    <location>
        <begin position="389"/>
        <end position="458"/>
    </location>
</feature>
<evidence type="ECO:0000259" key="10">
    <source>
        <dbReference type="Pfam" id="PF03449"/>
    </source>
</evidence>
<evidence type="ECO:0000256" key="6">
    <source>
        <dbReference type="ARBA" id="ARBA00024916"/>
    </source>
</evidence>
<evidence type="ECO:0000313" key="11">
    <source>
        <dbReference type="EMBL" id="HDQ99761.1"/>
    </source>
</evidence>
<sequence length="536" mass="59699">LHEDHDLVERLLQKAGLGYGAPLNEALEAMDGYVKLLPGTIVLDPELGPARLRRLDLLLSRATVESRAGESLKLDLTAALSRLRPVQPDGFFELLLEDPDRLRAETAENPGQAIRGLLRDLRRPLTAGEIRDHFAEVVAAADWSATWNRARRDLDQHPHVRTVSRPSRGYEWSDRPIEHRSAKRTGGPDRASQTGAGDIGGLNVTALRDRYAALKTLTDRRRLIRQVCAERPDDTAEILAAFFPVGRDARARTQVAELLAEAGPDRLGECVRQVVTSYRQVPDAFAWVARNCVSRFEVRPSALLSRLLDLLESPDFRAQAPALRDALVGDDYRLISEGLEAFDADGARRLLDRLHRLPGIEDYRHDELTALVHERFAELRKTVADNAILTTAEGYARARNELDRLTREELPKNIEELAAARAQGDLSENYEYKAAKEKQARLMGQVERLRGELARASVIEPGNVDTSAVSVGCRVKLAGDDGTETEYRLLGPWDSDPDRRIISYLAPLGNAMLGHKPGETFEFDGRFYTVRVVAGP</sequence>
<keyword evidence="3" id="KW-0805">Transcription regulation</keyword>
<dbReference type="Pfam" id="PF01272">
    <property type="entry name" value="GreA_GreB"/>
    <property type="match status" value="1"/>
</dbReference>
<keyword evidence="5" id="KW-0804">Transcription</keyword>
<dbReference type="GO" id="GO:0006354">
    <property type="term" value="P:DNA-templated transcription elongation"/>
    <property type="evidence" value="ECO:0007669"/>
    <property type="project" value="TreeGrafter"/>
</dbReference>
<dbReference type="HAMAP" id="MF_00105">
    <property type="entry name" value="GreA_GreB"/>
    <property type="match status" value="1"/>
</dbReference>
<dbReference type="SUPFAM" id="SSF46557">
    <property type="entry name" value="GreA transcript cleavage protein, N-terminal domain"/>
    <property type="match status" value="1"/>
</dbReference>
<dbReference type="InterPro" id="IPR022691">
    <property type="entry name" value="Tscrpt_elong_fac_GreA/B_N"/>
</dbReference>
<dbReference type="EMBL" id="DSBX01000213">
    <property type="protein sequence ID" value="HDQ99761.1"/>
    <property type="molecule type" value="Genomic_DNA"/>
</dbReference>
<dbReference type="Gene3D" id="1.10.287.180">
    <property type="entry name" value="Transcription elongation factor, GreA/GreB, N-terminal domain"/>
    <property type="match status" value="1"/>
</dbReference>
<dbReference type="SUPFAM" id="SSF54534">
    <property type="entry name" value="FKBP-like"/>
    <property type="match status" value="1"/>
</dbReference>
<comment type="function">
    <text evidence="6">Necessary for efficient RNA polymerase transcription elongation past template-encoded arresting sites. The arresting sites in DNA have the property of trapping a certain fraction of elongating RNA polymerases that pass through, resulting in locked ternary complexes. Cleavage of the nascent transcript by cleavage factors such as GreA or GreB allows the resumption of elongation from the new 3'terminus. GreA releases sequences of 2 to 3 nucleotides.</text>
</comment>
<dbReference type="PANTHER" id="PTHR30437:SF4">
    <property type="entry name" value="TRANSCRIPTION ELONGATION FACTOR GREA"/>
    <property type="match status" value="1"/>
</dbReference>
<feature type="domain" description="Transcription elongation factor GreA/GreB C-terminal" evidence="9">
    <location>
        <begin position="467"/>
        <end position="525"/>
    </location>
</feature>
<evidence type="ECO:0000256" key="7">
    <source>
        <dbReference type="ARBA" id="ARBA00030776"/>
    </source>
</evidence>
<dbReference type="InterPro" id="IPR028624">
    <property type="entry name" value="Tscrpt_elong_fac_GreA/B"/>
</dbReference>
<feature type="compositionally biased region" description="Basic and acidic residues" evidence="8">
    <location>
        <begin position="171"/>
        <end position="180"/>
    </location>
</feature>
<keyword evidence="4" id="KW-0238">DNA-binding</keyword>
<evidence type="ECO:0000256" key="1">
    <source>
        <dbReference type="ARBA" id="ARBA00008213"/>
    </source>
</evidence>
<gene>
    <name evidence="11" type="ORF">ENN51_05710</name>
</gene>
<protein>
    <recommendedName>
        <fullName evidence="2">Transcription elongation factor GreA</fullName>
    </recommendedName>
    <alternativeName>
        <fullName evidence="7">Transcript cleavage factor GreA</fullName>
    </alternativeName>
</protein>
<dbReference type="Gene3D" id="3.10.50.30">
    <property type="entry name" value="Transcription elongation factor, GreA/GreB, C-terminal domain"/>
    <property type="match status" value="1"/>
</dbReference>
<dbReference type="InterPro" id="IPR036805">
    <property type="entry name" value="Tscrpt_elong_fac_GreA/B_N_sf"/>
</dbReference>
<organism evidence="11">
    <name type="scientific">candidate division WOR-3 bacterium</name>
    <dbReference type="NCBI Taxonomy" id="2052148"/>
    <lineage>
        <taxon>Bacteria</taxon>
        <taxon>Bacteria division WOR-3</taxon>
    </lineage>
</organism>
<feature type="non-terminal residue" evidence="11">
    <location>
        <position position="1"/>
    </location>
</feature>
<evidence type="ECO:0000256" key="5">
    <source>
        <dbReference type="ARBA" id="ARBA00023163"/>
    </source>
</evidence>
<dbReference type="InterPro" id="IPR001437">
    <property type="entry name" value="Tscrpt_elong_fac_GreA/B_C"/>
</dbReference>
<evidence type="ECO:0000256" key="3">
    <source>
        <dbReference type="ARBA" id="ARBA00023015"/>
    </source>
</evidence>
<dbReference type="Proteomes" id="UP000885672">
    <property type="component" value="Unassembled WGS sequence"/>
</dbReference>
<evidence type="ECO:0000256" key="2">
    <source>
        <dbReference type="ARBA" id="ARBA00013729"/>
    </source>
</evidence>